<dbReference type="GO" id="GO:0008270">
    <property type="term" value="F:zinc ion binding"/>
    <property type="evidence" value="ECO:0007669"/>
    <property type="project" value="UniProtKB-KW"/>
</dbReference>
<comment type="caution">
    <text evidence="14">The sequence shown here is derived from an EMBL/GenBank/DDBJ whole genome shotgun (WGS) entry which is preliminary data.</text>
</comment>
<evidence type="ECO:0000256" key="12">
    <source>
        <dbReference type="SAM" id="MobiDB-lite"/>
    </source>
</evidence>
<proteinExistence type="predicted"/>
<feature type="compositionally biased region" description="Basic residues" evidence="12">
    <location>
        <begin position="780"/>
        <end position="791"/>
    </location>
</feature>
<name>A0A6L2MLH9_TANCI</name>
<keyword evidence="3" id="KW-0255">Endonuclease</keyword>
<feature type="compositionally biased region" description="Basic and acidic residues" evidence="12">
    <location>
        <begin position="1207"/>
        <end position="1223"/>
    </location>
</feature>
<feature type="region of interest" description="Disordered" evidence="12">
    <location>
        <begin position="1156"/>
        <end position="1223"/>
    </location>
</feature>
<dbReference type="InterPro" id="IPR001878">
    <property type="entry name" value="Znf_CCHC"/>
</dbReference>
<evidence type="ECO:0000256" key="6">
    <source>
        <dbReference type="ARBA" id="ARBA00022908"/>
    </source>
</evidence>
<dbReference type="SUPFAM" id="SSF57756">
    <property type="entry name" value="Retrovirus zinc finger-like domains"/>
    <property type="match status" value="1"/>
</dbReference>
<evidence type="ECO:0000256" key="9">
    <source>
        <dbReference type="ARBA" id="ARBA00023172"/>
    </source>
</evidence>
<reference evidence="14" key="1">
    <citation type="journal article" date="2019" name="Sci. Rep.">
        <title>Draft genome of Tanacetum cinerariifolium, the natural source of mosquito coil.</title>
        <authorList>
            <person name="Yamashiro T."/>
            <person name="Shiraishi A."/>
            <person name="Satake H."/>
            <person name="Nakayama K."/>
        </authorList>
    </citation>
    <scope>NUCLEOTIDE SEQUENCE</scope>
</reference>
<keyword evidence="2" id="KW-0479">Metal-binding</keyword>
<dbReference type="GO" id="GO:0003676">
    <property type="term" value="F:nucleic acid binding"/>
    <property type="evidence" value="ECO:0007669"/>
    <property type="project" value="InterPro"/>
</dbReference>
<evidence type="ECO:0000256" key="7">
    <source>
        <dbReference type="ARBA" id="ARBA00022918"/>
    </source>
</evidence>
<dbReference type="SUPFAM" id="SSF53098">
    <property type="entry name" value="Ribonuclease H-like"/>
    <property type="match status" value="1"/>
</dbReference>
<keyword evidence="1" id="KW-0540">Nuclease</keyword>
<keyword evidence="11" id="KW-0863">Zinc-finger</keyword>
<evidence type="ECO:0000259" key="13">
    <source>
        <dbReference type="PROSITE" id="PS50158"/>
    </source>
</evidence>
<keyword evidence="11" id="KW-0862">Zinc</keyword>
<evidence type="ECO:0000256" key="3">
    <source>
        <dbReference type="ARBA" id="ARBA00022759"/>
    </source>
</evidence>
<evidence type="ECO:0000256" key="1">
    <source>
        <dbReference type="ARBA" id="ARBA00022722"/>
    </source>
</evidence>
<keyword evidence="10" id="KW-0511">Multifunctional enzyme</keyword>
<dbReference type="InterPro" id="IPR043502">
    <property type="entry name" value="DNA/RNA_pol_sf"/>
</dbReference>
<dbReference type="PANTHER" id="PTHR42648:SF11">
    <property type="entry name" value="TRANSPOSON TY4-P GAG-POL POLYPROTEIN"/>
    <property type="match status" value="1"/>
</dbReference>
<evidence type="ECO:0000256" key="4">
    <source>
        <dbReference type="ARBA" id="ARBA00022801"/>
    </source>
</evidence>
<evidence type="ECO:0000256" key="5">
    <source>
        <dbReference type="ARBA" id="ARBA00022842"/>
    </source>
</evidence>
<evidence type="ECO:0000256" key="8">
    <source>
        <dbReference type="ARBA" id="ARBA00022932"/>
    </source>
</evidence>
<protein>
    <submittedName>
        <fullName evidence="14">Retrovirus-related Pol polyprotein from transposon TNT 1-94</fullName>
    </submittedName>
</protein>
<feature type="region of interest" description="Disordered" evidence="12">
    <location>
        <begin position="779"/>
        <end position="868"/>
    </location>
</feature>
<feature type="domain" description="CCHC-type" evidence="13">
    <location>
        <begin position="126"/>
        <end position="139"/>
    </location>
</feature>
<dbReference type="Gene3D" id="4.10.60.10">
    <property type="entry name" value="Zinc finger, CCHC-type"/>
    <property type="match status" value="1"/>
</dbReference>
<keyword evidence="8" id="KW-0239">DNA-directed DNA polymerase</keyword>
<dbReference type="SMART" id="SM00343">
    <property type="entry name" value="ZnF_C2HC"/>
    <property type="match status" value="1"/>
</dbReference>
<dbReference type="Pfam" id="PF00098">
    <property type="entry name" value="zf-CCHC"/>
    <property type="match status" value="1"/>
</dbReference>
<dbReference type="Pfam" id="PF07727">
    <property type="entry name" value="RVT_2"/>
    <property type="match status" value="1"/>
</dbReference>
<dbReference type="InterPro" id="IPR039537">
    <property type="entry name" value="Retrotran_Ty1/copia-like"/>
</dbReference>
<dbReference type="PROSITE" id="PS50158">
    <property type="entry name" value="ZF_CCHC"/>
    <property type="match status" value="1"/>
</dbReference>
<keyword evidence="9" id="KW-0233">DNA recombination</keyword>
<keyword evidence="6" id="KW-0229">DNA integration</keyword>
<keyword evidence="8" id="KW-0548">Nucleotidyltransferase</keyword>
<dbReference type="GO" id="GO:0016787">
    <property type="term" value="F:hydrolase activity"/>
    <property type="evidence" value="ECO:0007669"/>
    <property type="project" value="UniProtKB-KW"/>
</dbReference>
<dbReference type="AlphaFoldDB" id="A0A6L2MLH9"/>
<evidence type="ECO:0000256" key="10">
    <source>
        <dbReference type="ARBA" id="ARBA00023268"/>
    </source>
</evidence>
<feature type="compositionally biased region" description="Polar residues" evidence="12">
    <location>
        <begin position="815"/>
        <end position="846"/>
    </location>
</feature>
<evidence type="ECO:0000256" key="2">
    <source>
        <dbReference type="ARBA" id="ARBA00022723"/>
    </source>
</evidence>
<dbReference type="InterPro" id="IPR012337">
    <property type="entry name" value="RNaseH-like_sf"/>
</dbReference>
<dbReference type="Gene3D" id="3.30.420.10">
    <property type="entry name" value="Ribonuclease H-like superfamily/Ribonuclease H"/>
    <property type="match status" value="1"/>
</dbReference>
<dbReference type="GO" id="GO:0004519">
    <property type="term" value="F:endonuclease activity"/>
    <property type="evidence" value="ECO:0007669"/>
    <property type="project" value="UniProtKB-KW"/>
</dbReference>
<keyword evidence="8" id="KW-0808">Transferase</keyword>
<dbReference type="InterPro" id="IPR036397">
    <property type="entry name" value="RNaseH_sf"/>
</dbReference>
<dbReference type="GO" id="GO:0006310">
    <property type="term" value="P:DNA recombination"/>
    <property type="evidence" value="ECO:0007669"/>
    <property type="project" value="UniProtKB-KW"/>
</dbReference>
<organism evidence="14">
    <name type="scientific">Tanacetum cinerariifolium</name>
    <name type="common">Dalmatian daisy</name>
    <name type="synonym">Chrysanthemum cinerariifolium</name>
    <dbReference type="NCBI Taxonomy" id="118510"/>
    <lineage>
        <taxon>Eukaryota</taxon>
        <taxon>Viridiplantae</taxon>
        <taxon>Streptophyta</taxon>
        <taxon>Embryophyta</taxon>
        <taxon>Tracheophyta</taxon>
        <taxon>Spermatophyta</taxon>
        <taxon>Magnoliopsida</taxon>
        <taxon>eudicotyledons</taxon>
        <taxon>Gunneridae</taxon>
        <taxon>Pentapetalae</taxon>
        <taxon>asterids</taxon>
        <taxon>campanulids</taxon>
        <taxon>Asterales</taxon>
        <taxon>Asteraceae</taxon>
        <taxon>Asteroideae</taxon>
        <taxon>Anthemideae</taxon>
        <taxon>Anthemidinae</taxon>
        <taxon>Tanacetum</taxon>
    </lineage>
</organism>
<dbReference type="InterPro" id="IPR036875">
    <property type="entry name" value="Znf_CCHC_sf"/>
</dbReference>
<dbReference type="GO" id="GO:0003887">
    <property type="term" value="F:DNA-directed DNA polymerase activity"/>
    <property type="evidence" value="ECO:0007669"/>
    <property type="project" value="UniProtKB-KW"/>
</dbReference>
<keyword evidence="4" id="KW-0378">Hydrolase</keyword>
<dbReference type="InterPro" id="IPR013103">
    <property type="entry name" value="RVT_2"/>
</dbReference>
<keyword evidence="5" id="KW-0460">Magnesium</keyword>
<dbReference type="GO" id="GO:0003964">
    <property type="term" value="F:RNA-directed DNA polymerase activity"/>
    <property type="evidence" value="ECO:0007669"/>
    <property type="project" value="UniProtKB-KW"/>
</dbReference>
<dbReference type="EMBL" id="BKCJ010006846">
    <property type="protein sequence ID" value="GEU74219.1"/>
    <property type="molecule type" value="Genomic_DNA"/>
</dbReference>
<sequence>MKPEPKKKVMGLGLRNANHTQTLDLADIYGRFVYEENLIQRRYSNTKKALITTPSGTQISTAFFSNNVIQNFQNNSDDEVDERSSEEYLRDLDIEYQERALLENLKCFIKRRNNFSCQKENENTECYRCGNKGHFARDCFSKMFEPSYKSPVNNYSSMSKGFQLKFTLKLIQSSLSLNSQADLKFQKDYKVEYKKMKAKLALLEFSEPKDLPTKEQRDTSESSFGMKQRTKYNRFLHLSGSRIHIGNATFRYLSLQGEEWNTNKLSRRERNRCSRSMTGFKSYLHNYVEQPGPKNFTSPYTPEQNGIAEKKNRTLIEAARTMLNGLVLFKHFWTEAVRIACYTQNISIIVKSHDKTPYEIFRERTPNISYFHVFGRYSFVSKDFRVFNTRRQQVEETYHVTFNEYESHQSHISNQASASSHHVPYDRWSRDQHILLKNIIRDPGEGMLTKSMAAKLTAASTSECLFADFLFEIEPKKEEGIDYDETFAPVARMEAIKVFLAFAAYMNLKVYQMDVKSAFLNGKLKEEVYVKQLPGFKGSEFPDYVGKLNKALYGLKQAPKAWYETLSAFLIQNKFTRGRIDNTFFIYKTKGYVLLVQVYVDDIIFGSTSYKLCKQFKKPMTKKFEMSMMGELTYFLGLQIKQDDKGISICPDLAGKPVNMTSYREMIGSLMYLTTTRHDIQFSIVLCARYQSNLKESHLTVVKRILRFLLGILSNSNFTKDPSKVTDIELMTYMIAVNNQKDSVSPLPLAIKLKKCKSQNVTPTLPKLPVLEVPGELFMKSKRPKSKKPPTKTKYGLPSTLDKGTRKSLPLPESIATSPKDSRGNIQPLNKDLTSITYNESMTKTTPRPEGSLGDKDQGGNIPPTDMESIHPIVSYLSGTGAKYQVDQAQSTRLRYQSLPKNKGKPSHERELDTQPLVLSTYTDKYDNTLPLTERQLVNYLKKVSNVLFTRITEDNWEKHKEVTVNYVELKASVDEYYDKNIARIDQTDKLSGLERAQNHIQSSMSSLKEDTHSIKTMMTEMYEVFKGQTLGNVTPTLALTHIPVNVKGENEANNATIEPPSHTKGETEHPKIAVPISSIQPTQAQPVTTITTHPESSQAALRIDKGKGIATEEEKLRKAAEEERLLAISKHEVIKVVQEETEKIRLDPKKIASAKAGEKFKKAQEAEHQEMDTQEKDKNKAKNDKTEHKMEKIEKDKAIRSRKVKVNPEDVKVNPDKAESEK</sequence>
<evidence type="ECO:0000256" key="11">
    <source>
        <dbReference type="PROSITE-ProRule" id="PRU00047"/>
    </source>
</evidence>
<dbReference type="GO" id="GO:0015074">
    <property type="term" value="P:DNA integration"/>
    <property type="evidence" value="ECO:0007669"/>
    <property type="project" value="UniProtKB-KW"/>
</dbReference>
<dbReference type="SUPFAM" id="SSF56672">
    <property type="entry name" value="DNA/RNA polymerases"/>
    <property type="match status" value="1"/>
</dbReference>
<evidence type="ECO:0000313" key="14">
    <source>
        <dbReference type="EMBL" id="GEU74219.1"/>
    </source>
</evidence>
<gene>
    <name evidence="14" type="ORF">Tci_046197</name>
</gene>
<accession>A0A6L2MLH9</accession>
<dbReference type="PANTHER" id="PTHR42648">
    <property type="entry name" value="TRANSPOSASE, PUTATIVE-RELATED"/>
    <property type="match status" value="1"/>
</dbReference>
<keyword evidence="7" id="KW-0695">RNA-directed DNA polymerase</keyword>
<feature type="compositionally biased region" description="Basic and acidic residues" evidence="12">
    <location>
        <begin position="1156"/>
        <end position="1200"/>
    </location>
</feature>